<sequence>MKPFLTKSLLVLALATLVVACGESKKEVAGKLGEKKAELAKLQSESAKLLEQITKLEEEISKLDTGATKVESSKLIAVTAVAPQDFNHYIELQGRVDADDISFVTPRGMGGQVKALYVKQGDIVSKGQLLLKLDDRVITQQIEQLKSQLNFAEDIYKRRQNLWKQGIGSEVELLSAKNNVDNLNKQIDLVKEQLNMTNVYAEVSGFVNTMNARVGQVFQGITGATPDITIVNTSRLKVITDVPENYLSKVNKGSRVEISIPDISKNFTSNISFISASINPASRGFATEARLPADASIKPNQLALVRILDYAAPNAMVVPVNLVQSDEKGKYVFVAVTEKDGMVARKKPVVVGQVQGDFVEIKTGLVAGDQLVSQGYQGLYNGQKVSLN</sequence>
<proteinExistence type="inferred from homology"/>
<protein>
    <submittedName>
        <fullName evidence="6">Efflux RND transporter periplasmic adaptor subunit</fullName>
    </submittedName>
</protein>
<evidence type="ECO:0000259" key="4">
    <source>
        <dbReference type="Pfam" id="PF25893"/>
    </source>
</evidence>
<dbReference type="InterPro" id="IPR058627">
    <property type="entry name" value="MdtA-like_C"/>
</dbReference>
<gene>
    <name evidence="6" type="ORF">GLV81_16180</name>
</gene>
<dbReference type="GO" id="GO:1990281">
    <property type="term" value="C:efflux pump complex"/>
    <property type="evidence" value="ECO:0007669"/>
    <property type="project" value="TreeGrafter"/>
</dbReference>
<dbReference type="PANTHER" id="PTHR30469">
    <property type="entry name" value="MULTIDRUG RESISTANCE PROTEIN MDTA"/>
    <property type="match status" value="1"/>
</dbReference>
<feature type="domain" description="CzcB-like alpha-helical hairpin" evidence="4">
    <location>
        <begin position="142"/>
        <end position="194"/>
    </location>
</feature>
<dbReference type="KEGG" id="fls:GLV81_16180"/>
<dbReference type="Gene3D" id="2.40.50.100">
    <property type="match status" value="1"/>
</dbReference>
<dbReference type="PANTHER" id="PTHR30469:SF15">
    <property type="entry name" value="HLYD FAMILY OF SECRETION PROTEINS"/>
    <property type="match status" value="1"/>
</dbReference>
<keyword evidence="2" id="KW-0175">Coiled coil</keyword>
<dbReference type="Gene3D" id="2.40.30.170">
    <property type="match status" value="1"/>
</dbReference>
<dbReference type="Gene3D" id="1.10.287.470">
    <property type="entry name" value="Helix hairpin bin"/>
    <property type="match status" value="1"/>
</dbReference>
<feature type="signal peptide" evidence="3">
    <location>
        <begin position="1"/>
        <end position="20"/>
    </location>
</feature>
<evidence type="ECO:0000256" key="2">
    <source>
        <dbReference type="SAM" id="Coils"/>
    </source>
</evidence>
<evidence type="ECO:0000313" key="6">
    <source>
        <dbReference type="EMBL" id="QGW29438.1"/>
    </source>
</evidence>
<dbReference type="EMBL" id="CP046566">
    <property type="protein sequence ID" value="QGW29438.1"/>
    <property type="molecule type" value="Genomic_DNA"/>
</dbReference>
<feature type="chain" id="PRO_5026304772" evidence="3">
    <location>
        <begin position="21"/>
        <end position="388"/>
    </location>
</feature>
<dbReference type="GO" id="GO:0015562">
    <property type="term" value="F:efflux transmembrane transporter activity"/>
    <property type="evidence" value="ECO:0007669"/>
    <property type="project" value="InterPro"/>
</dbReference>
<keyword evidence="7" id="KW-1185">Reference proteome</keyword>
<evidence type="ECO:0000256" key="1">
    <source>
        <dbReference type="ARBA" id="ARBA00009477"/>
    </source>
</evidence>
<evidence type="ECO:0000313" key="7">
    <source>
        <dbReference type="Proteomes" id="UP000426027"/>
    </source>
</evidence>
<dbReference type="Gene3D" id="2.40.420.20">
    <property type="match status" value="1"/>
</dbReference>
<dbReference type="InterPro" id="IPR058648">
    <property type="entry name" value="HH_CzcB-like"/>
</dbReference>
<dbReference type="AlphaFoldDB" id="A0A6I6GP50"/>
<evidence type="ECO:0000256" key="3">
    <source>
        <dbReference type="SAM" id="SignalP"/>
    </source>
</evidence>
<feature type="coiled-coil region" evidence="2">
    <location>
        <begin position="142"/>
        <end position="193"/>
    </location>
</feature>
<comment type="similarity">
    <text evidence="1">Belongs to the membrane fusion protein (MFP) (TC 8.A.1) family.</text>
</comment>
<keyword evidence="3" id="KW-0732">Signal</keyword>
<dbReference type="SUPFAM" id="SSF111369">
    <property type="entry name" value="HlyD-like secretion proteins"/>
    <property type="match status" value="1"/>
</dbReference>
<dbReference type="RefSeq" id="WP_157479790.1">
    <property type="nucleotide sequence ID" value="NZ_CP046566.1"/>
</dbReference>
<dbReference type="NCBIfam" id="TIGR01730">
    <property type="entry name" value="RND_mfp"/>
    <property type="match status" value="1"/>
</dbReference>
<dbReference type="Proteomes" id="UP000426027">
    <property type="component" value="Chromosome"/>
</dbReference>
<reference evidence="6 7" key="1">
    <citation type="submission" date="2019-11" db="EMBL/GenBank/DDBJ databases">
        <authorList>
            <person name="Im W.T."/>
        </authorList>
    </citation>
    <scope>NUCLEOTIDE SEQUENCE [LARGE SCALE GENOMIC DNA]</scope>
    <source>
        <strain evidence="6 7">SB-02</strain>
    </source>
</reference>
<dbReference type="PROSITE" id="PS51257">
    <property type="entry name" value="PROKAR_LIPOPROTEIN"/>
    <property type="match status" value="1"/>
</dbReference>
<feature type="coiled-coil region" evidence="2">
    <location>
        <begin position="25"/>
        <end position="66"/>
    </location>
</feature>
<accession>A0A6I6GP50</accession>
<dbReference type="InterPro" id="IPR006143">
    <property type="entry name" value="RND_pump_MFP"/>
</dbReference>
<organism evidence="6 7">
    <name type="scientific">Phnomibacter ginsenosidimutans</name>
    <dbReference type="NCBI Taxonomy" id="2676868"/>
    <lineage>
        <taxon>Bacteria</taxon>
        <taxon>Pseudomonadati</taxon>
        <taxon>Bacteroidota</taxon>
        <taxon>Chitinophagia</taxon>
        <taxon>Chitinophagales</taxon>
        <taxon>Chitinophagaceae</taxon>
        <taxon>Phnomibacter</taxon>
    </lineage>
</organism>
<feature type="domain" description="Multidrug resistance protein MdtA-like C-terminal permuted SH3" evidence="5">
    <location>
        <begin position="314"/>
        <end position="377"/>
    </location>
</feature>
<evidence type="ECO:0000259" key="5">
    <source>
        <dbReference type="Pfam" id="PF25967"/>
    </source>
</evidence>
<dbReference type="Pfam" id="PF25967">
    <property type="entry name" value="RND-MFP_C"/>
    <property type="match status" value="1"/>
</dbReference>
<dbReference type="Pfam" id="PF25893">
    <property type="entry name" value="HH_CzcB"/>
    <property type="match status" value="1"/>
</dbReference>
<name>A0A6I6GP50_9BACT</name>